<feature type="non-terminal residue" evidence="2">
    <location>
        <position position="136"/>
    </location>
</feature>
<evidence type="ECO:0000256" key="1">
    <source>
        <dbReference type="SAM" id="MobiDB-lite"/>
    </source>
</evidence>
<accession>A0A7J9ML47</accession>
<reference evidence="2 3" key="1">
    <citation type="journal article" date="2019" name="Genome Biol. Evol.">
        <title>Insights into the evolution of the New World diploid cottons (Gossypium, subgenus Houzingenia) based on genome sequencing.</title>
        <authorList>
            <person name="Grover C.E."/>
            <person name="Arick M.A. 2nd"/>
            <person name="Thrash A."/>
            <person name="Conover J.L."/>
            <person name="Sanders W.S."/>
            <person name="Peterson D.G."/>
            <person name="Frelichowski J.E."/>
            <person name="Scheffler J.A."/>
            <person name="Scheffler B.E."/>
            <person name="Wendel J.F."/>
        </authorList>
    </citation>
    <scope>NUCLEOTIDE SEQUENCE [LARGE SCALE GENOMIC DNA]</scope>
    <source>
        <strain evidence="2">1</strain>
        <tissue evidence="2">Leaf</tissue>
    </source>
</reference>
<sequence length="136" mass="15949">MAKAKYLLQQKDYQFKTDGRRILAYHSYLIKEKDDEGLRLLKKIADMDIEDFPSNIMQQIRTVMEATINASQRHPEANKKGLATWINHQINDGTKTMKRGSKHNHRSKKTNETWKQPHPLKQESLSKSLFEIQNTI</sequence>
<organism evidence="2 3">
    <name type="scientific">Gossypium schwendimanii</name>
    <name type="common">Cotton</name>
    <dbReference type="NCBI Taxonomy" id="34291"/>
    <lineage>
        <taxon>Eukaryota</taxon>
        <taxon>Viridiplantae</taxon>
        <taxon>Streptophyta</taxon>
        <taxon>Embryophyta</taxon>
        <taxon>Tracheophyta</taxon>
        <taxon>Spermatophyta</taxon>
        <taxon>Magnoliopsida</taxon>
        <taxon>eudicotyledons</taxon>
        <taxon>Gunneridae</taxon>
        <taxon>Pentapetalae</taxon>
        <taxon>rosids</taxon>
        <taxon>malvids</taxon>
        <taxon>Malvales</taxon>
        <taxon>Malvaceae</taxon>
        <taxon>Malvoideae</taxon>
        <taxon>Gossypium</taxon>
    </lineage>
</organism>
<protein>
    <submittedName>
        <fullName evidence="2">Uncharacterized protein</fullName>
    </submittedName>
</protein>
<evidence type="ECO:0000313" key="3">
    <source>
        <dbReference type="Proteomes" id="UP000593576"/>
    </source>
</evidence>
<evidence type="ECO:0000313" key="2">
    <source>
        <dbReference type="EMBL" id="MBA0871835.1"/>
    </source>
</evidence>
<keyword evidence="3" id="KW-1185">Reference proteome</keyword>
<comment type="caution">
    <text evidence="2">The sequence shown here is derived from an EMBL/GenBank/DDBJ whole genome shotgun (WGS) entry which is preliminary data.</text>
</comment>
<feature type="compositionally biased region" description="Basic residues" evidence="1">
    <location>
        <begin position="96"/>
        <end position="108"/>
    </location>
</feature>
<dbReference type="OrthoDB" id="10345622at2759"/>
<name>A0A7J9ML47_GOSSC</name>
<proteinExistence type="predicted"/>
<dbReference type="Proteomes" id="UP000593576">
    <property type="component" value="Unassembled WGS sequence"/>
</dbReference>
<dbReference type="EMBL" id="JABFAF010000012">
    <property type="protein sequence ID" value="MBA0871835.1"/>
    <property type="molecule type" value="Genomic_DNA"/>
</dbReference>
<gene>
    <name evidence="2" type="ORF">Goshw_000185</name>
</gene>
<dbReference type="AlphaFoldDB" id="A0A7J9ML47"/>
<feature type="region of interest" description="Disordered" evidence="1">
    <location>
        <begin position="91"/>
        <end position="121"/>
    </location>
</feature>